<accession>W6USL4</accession>
<dbReference type="Pfam" id="PF00128">
    <property type="entry name" value="Alpha-amylase"/>
    <property type="match status" value="1"/>
</dbReference>
<feature type="compositionally biased region" description="Low complexity" evidence="1">
    <location>
        <begin position="833"/>
        <end position="848"/>
    </location>
</feature>
<evidence type="ECO:0000256" key="1">
    <source>
        <dbReference type="SAM" id="MobiDB-lite"/>
    </source>
</evidence>
<dbReference type="CTD" id="36339558"/>
<dbReference type="Gene3D" id="3.20.20.80">
    <property type="entry name" value="Glycosidases"/>
    <property type="match status" value="1"/>
</dbReference>
<evidence type="ECO:0000259" key="3">
    <source>
        <dbReference type="Pfam" id="PF00128"/>
    </source>
</evidence>
<dbReference type="InterPro" id="IPR045857">
    <property type="entry name" value="O16G_dom_2"/>
</dbReference>
<sequence>MASTSSTLYRSSLSLAHSLNHSHGDLEKGHKARVLRSADREKPARGISVSTIPPMDSGAWRKLTRFQRRFYEWLVYAHHLPVAGGEGNEYENLRNQPPSLPPVYNGYRLGEEVESGTNAYDEEELDGQGQAFISSSFEEGLEKNVYSPYVSGMDVRLAQFVSQHNVNMGDGAVIYPVSGVEDADSRKKKAFNPPCGCTRQQFSWAVGGITVAVVVVIAVAVSLGVIFNRVEPLQFPEAEPWWTHGLVYQIHVPTFANDAGGALGRFKDVTSRMVYLADKIYATAAILTGVLDADKNGVRNWKTINQDINSEGDSVDALLAEMDTRARGNEIELMLGMPLYATSDRHPWFAQSIQMNPQRFANFYLWRKEQPVNSIEARYYAFNNVRKEYYRHVHGNPSSPLLNLSDPEVQTEMKSVIAFWKEELGISGVFITNSTNILNEMAAPLTSILTSGLDKNTDAFTWFADNPTADKLLTGKPPCYYELISNERITTRTEDINAQLYSILPEIKQRSCSPVWRLTQRSADFTDYFSLQKFAAFLPGLSVMRAGEEVQLMTGSTELIQWDSTNPADFKTYWPINVLPDETAKQRLGSWERYGEKTVGGAGTIFNTGWGNSDVRVMSIPRTENLFVVQRVYVPNEAHFATFFVSFQALNAFTNLAEVVATSDGSSIVNLVYEGRGLFVGKQLQLKPHSMQPIAHYGAYTARGYEASGTRPITSSSAMPSGGYQQATNNTYDATKLLIGAVAAAAAAGYSSVPNPLSITNMIGAGTTDAAAYASRYHAVCQAAYQHQYYDYQQHYGNSVNLQRHTSAFQAPFGYGLPQQPQYPSTSASIAKPAPSTPQTSKTTATTSRKTRKRPPSSASTKLAATDAKKREDFDKLVRARTDKLLSDGPLFVPLSVNEAVGNASSTSSCNSLANSAEGASAAAVIAASNSRLLRTVLDEKVRKLMTSPSVRGVLRSRQAMVGARKRNSELFAVQQHPARS</sequence>
<gene>
    <name evidence="4" type="ORF">EGR_03843</name>
</gene>
<dbReference type="InterPro" id="IPR017853">
    <property type="entry name" value="GH"/>
</dbReference>
<feature type="transmembrane region" description="Helical" evidence="2">
    <location>
        <begin position="202"/>
        <end position="227"/>
    </location>
</feature>
<keyword evidence="2" id="KW-0812">Transmembrane</keyword>
<dbReference type="EMBL" id="APAU02000021">
    <property type="protein sequence ID" value="EUB61357.1"/>
    <property type="molecule type" value="Genomic_DNA"/>
</dbReference>
<proteinExistence type="predicted"/>
<dbReference type="SUPFAM" id="SSF51445">
    <property type="entry name" value="(Trans)glycosidases"/>
    <property type="match status" value="1"/>
</dbReference>
<dbReference type="GeneID" id="36339558"/>
<dbReference type="InterPro" id="IPR006047">
    <property type="entry name" value="GH13_cat_dom"/>
</dbReference>
<dbReference type="AlphaFoldDB" id="W6USL4"/>
<keyword evidence="2" id="KW-1133">Transmembrane helix</keyword>
<reference evidence="4 5" key="1">
    <citation type="journal article" date="2013" name="Nat. Genet.">
        <title>The genome of the hydatid tapeworm Echinococcus granulosus.</title>
        <authorList>
            <person name="Zheng H."/>
            <person name="Zhang W."/>
            <person name="Zhang L."/>
            <person name="Zhang Z."/>
            <person name="Li J."/>
            <person name="Lu G."/>
            <person name="Zhu Y."/>
            <person name="Wang Y."/>
            <person name="Huang Y."/>
            <person name="Liu J."/>
            <person name="Kang H."/>
            <person name="Chen J."/>
            <person name="Wang L."/>
            <person name="Chen A."/>
            <person name="Yu S."/>
            <person name="Gao Z."/>
            <person name="Jin L."/>
            <person name="Gu W."/>
            <person name="Wang Z."/>
            <person name="Zhao L."/>
            <person name="Shi B."/>
            <person name="Wen H."/>
            <person name="Lin R."/>
            <person name="Jones M.K."/>
            <person name="Brejova B."/>
            <person name="Vinar T."/>
            <person name="Zhao G."/>
            <person name="McManus D.P."/>
            <person name="Chen Z."/>
            <person name="Zhou Y."/>
            <person name="Wang S."/>
        </authorList>
    </citation>
    <scope>NUCLEOTIDE SEQUENCE [LARGE SCALE GENOMIC DNA]</scope>
</reference>
<keyword evidence="2" id="KW-0472">Membrane</keyword>
<dbReference type="OrthoDB" id="1740265at2759"/>
<dbReference type="RefSeq" id="XP_024352553.1">
    <property type="nucleotide sequence ID" value="XM_024493092.1"/>
</dbReference>
<name>W6USL4_ECHGR</name>
<protein>
    <submittedName>
        <fullName evidence="4">Oligo-1,6-glucosidase</fullName>
    </submittedName>
</protein>
<dbReference type="STRING" id="6210.W6USL4"/>
<dbReference type="PANTHER" id="PTHR10357:SF179">
    <property type="entry name" value="NEUTRAL AND BASIC AMINO ACID TRANSPORT PROTEIN RBAT"/>
    <property type="match status" value="1"/>
</dbReference>
<dbReference type="Proteomes" id="UP000019149">
    <property type="component" value="Unassembled WGS sequence"/>
</dbReference>
<evidence type="ECO:0000256" key="2">
    <source>
        <dbReference type="SAM" id="Phobius"/>
    </source>
</evidence>
<dbReference type="GO" id="GO:0005975">
    <property type="term" value="P:carbohydrate metabolic process"/>
    <property type="evidence" value="ECO:0007669"/>
    <property type="project" value="InterPro"/>
</dbReference>
<dbReference type="Gene3D" id="3.90.400.10">
    <property type="entry name" value="Oligo-1,6-glucosidase, Domain 2"/>
    <property type="match status" value="1"/>
</dbReference>
<dbReference type="PANTHER" id="PTHR10357">
    <property type="entry name" value="ALPHA-AMYLASE FAMILY MEMBER"/>
    <property type="match status" value="1"/>
</dbReference>
<organism evidence="4 5">
    <name type="scientific">Echinococcus granulosus</name>
    <name type="common">Hydatid tapeworm</name>
    <dbReference type="NCBI Taxonomy" id="6210"/>
    <lineage>
        <taxon>Eukaryota</taxon>
        <taxon>Metazoa</taxon>
        <taxon>Spiralia</taxon>
        <taxon>Lophotrochozoa</taxon>
        <taxon>Platyhelminthes</taxon>
        <taxon>Cestoda</taxon>
        <taxon>Eucestoda</taxon>
        <taxon>Cyclophyllidea</taxon>
        <taxon>Taeniidae</taxon>
        <taxon>Echinococcus</taxon>
        <taxon>Echinococcus granulosus group</taxon>
    </lineage>
</organism>
<evidence type="ECO:0000313" key="4">
    <source>
        <dbReference type="EMBL" id="EUB61357.1"/>
    </source>
</evidence>
<comment type="caution">
    <text evidence="4">The sequence shown here is derived from an EMBL/GenBank/DDBJ whole genome shotgun (WGS) entry which is preliminary data.</text>
</comment>
<dbReference type="KEGG" id="egl:EGR_03843"/>
<evidence type="ECO:0000313" key="5">
    <source>
        <dbReference type="Proteomes" id="UP000019149"/>
    </source>
</evidence>
<keyword evidence="5" id="KW-1185">Reference proteome</keyword>
<feature type="region of interest" description="Disordered" evidence="1">
    <location>
        <begin position="20"/>
        <end position="50"/>
    </location>
</feature>
<feature type="region of interest" description="Disordered" evidence="1">
    <location>
        <begin position="821"/>
        <end position="868"/>
    </location>
</feature>
<feature type="domain" description="Glycosyl hydrolase family 13 catalytic" evidence="3">
    <location>
        <begin position="249"/>
        <end position="431"/>
    </location>
</feature>
<dbReference type="OMA" id="TIFNTGW"/>